<dbReference type="Gene3D" id="1.10.10.60">
    <property type="entry name" value="Homeodomain-like"/>
    <property type="match status" value="1"/>
</dbReference>
<feature type="compositionally biased region" description="Acidic residues" evidence="6">
    <location>
        <begin position="1852"/>
        <end position="1882"/>
    </location>
</feature>
<feature type="region of interest" description="Disordered" evidence="6">
    <location>
        <begin position="1419"/>
        <end position="2192"/>
    </location>
</feature>
<sequence>MPSPNSHRAPRARSPSPTRHPPCSRPLAPIQRPPKKRSFMHSDVASPSAPSVPAPPENSCPSSLTRPTRSEASVPCQRPPRTEAPAPGLITPPSPLVSTWSDFPCSLQRPPRIKAPLPMDRACLAEPAVVMQRSRNSEPSVPLQRPPRIKLTAPHGESPASLQIPVKSVPLVQRPPRTNPPCPSMRTDAAERSGHKEASATIVPGVCAAKSTIGHKKGGLADTSVEKSDRTDARDPDTDHKKASPGVQTPVKDSEAAEEASRSVEASPCEDSSVVQQPRQPDANQRWNLSESDDPEDDIRLFISLEDQDCEDGGQKKKKGKTSLKRKREDTQADCEATVSPDLENPLDRSLDDRAKQHNLTAVNVRNILHEVITNEHVVAMMKAAITETQELPIFEPKMTRSKLKEVVEKGVVIPNWNLSPIKKVGEPKNPQFVDIPLEEEDSSDEEYRPDEEDEDETAEESLLESDVESTSSSPRGHKRLRVHHLSEPTEEEEEAAAADDCHQTENVAPESIKHVDTDVTLMGPPPPPTKIEYIQDSMFMEELHAVDEELNSSMECMDSYQTIEDSLIALRTRSKRPLKGIRIGQLEAKLKAPDFTPDMYDPNTADDEDWKMWLQSLMQDDMENEDEADDDDDPEYNILEDMDEPDTEDLRNDRAVRITKKEVSELMEELFETFQDELGYSNIEEEELEDEDSNLDVPTCKSYAEEQEDDDSQIEAVNNFNTPQAIRFEEPLANIINEQHRSVKAQLQFMRMKRSVLKSSAQDEEFKASHAPLAKSATVFALDAEQRIRLQQQMQQHVQLLSQVHLLTFRNPRLSSEADTTRMFLVELSNFAENSALVHHTDNPDFQSAFQASNLNDAIELLPKVHSHVPESYKSPTPRKNVNEIPSLPTDIAWILATQPVFMYPELLPVCGLKARGPRDRVIFSKAEDSLLALGLKHFEGAEFMKTLISKYLVAAKTSQQLNARMKNLTMSKSPDNIVKYYRKTKSLPATVKCCDVIQAYDGAPPLEREKHRLPYWLKASLTNIEAETEKLEIAGKGRPVNKYPLLMPPELKLTLKPLPTRYYYKTWRHRRPALQPLLIRPNSSPIKNAFKQPSVLQPVPITILGGMPSFLQSPRLVHGFVGLSPMNSLSGEVRSSHVPSITQPAVASPIPVLQPKTTLPLTSQRIRKPRRKFLPKTTYSRSTPLIQPAPVIFTVPSGAIKLVNLGTSCGVIQPVGARQAIPVTTVLLNSSSAPINQTLVTPNFNQAIYDVATVIHEDQSGLDLGAGATGTMKPEEDLTPLMEPASQEQEYDCVSVIIKVEEEDEGSAVDGEQNPGEQGPGEEEKTNTSSGDRSSEVEGCSFASGNKPPSSESRPLQGGSCPAGSGFSSLPSNDVKDELEFQSSCMQVSQAAEEPEVKEEEDKVDMSEYMDTQFVRNLSPGTGVYPADLQHSDNPGELQSPKEEEVKEEDTDESVVNMFGPSSSQLPNAITSSLSDSDCPAEPVDIAPPDHPAEPVDIAPPDHPAEPVDIAPPDHPAEPVDIAPPDHPAEPVDIALPDHPAEPVDIALPDRPAELFYTASPDHPAEPVDTASPDHPAEPVDIAPLDHPAEPVDIAPSDHPAETVDIAPPDHPAEPVDIAPPDHPAEPVDIAPPDHPAEPVDIAPPDHLAEPVDIAPSDHPAETVDIAPPDHPAEPVDIAPPDRPAEPVDIAPPDHLAEPVDIAPPDRPAEPVDIAPPDRPVEPVDISQPDRPAEPVDVAQPDQAAEPEDIAQPDQPAEPVDIAQPDQPAEPVDIAQPDQPAEPVDIAQPDQPAEPVDIAQPDQPAEPVDIAQPAEPEDIAQPDQPAEPVDIAQPDQPAEPVDIAQPDQPAEPEDIAQPEQPAEPEDIAQPEQPAEPEDIAQPEQPAEPENIAQPDQPAEPEDIAQPDQPAEPEDIAQPDQPAEPEDIAQLDQPAEPVDIAQQDQPAGLAESCHPAEPLDLTTEHHADPEDVQNTDSEKTHQRHHMVEEREKKSKGSQTPDAGAQNTPPSANGDVDMSSPTETPRDPSSPLGQQEEGNEKDLPEEEEEEDFDDLTQDEDEEELSSASEESVLSVPELQETMEKLTWLASERRLSQEGDSEENSQEENSEPEEEEEEEVEGTDSSVRKEEEMTDEVTAESTTPAPSRPHVPSPVPMENVAAPAGEGRKGGSKGRTTIKARSRRGRPRTSKDASKLLHLYDENILVKDPLREQKDMAFAQEYLNRVRAALQAMPGKYEQFLHLIYQFETNKHTKTAVDLYENLRGLLCDWPQLLKDFAAFLLPEQALECGLFQEHQAFEKSRKFLRQLEICFLENPAQHQKIMKLLQSFADCSLEEISKLKAQMWQLLKGHNHLQEEFSLFFDQLRPPSSRMGEFEVLNWTEDKEYKFDGFEEVSLPAVNDEEEVSKVHPPQRSKRKKEVHLGQDTDWVDGGKDCPCSCHEAGGGEQRVKRCKRRMCNHCSTKACENRAYRSRETPEVTSGGPQGALRNGPAVKETGNCEGRLSFPKGTAAADRLAAGSKGANATRGSVTTDYTVNTTKSRTASQNRSAALADGADSHTQKPQARDRPGLSQRSARKSSAAKGLDPKLPSQKAVQSLSHQPYSPPLPPASDAITTATGEDSQSLAVSVPTISSLKIIDSVPAVDSETQETKPPVQQITKCSEKEEQTLTVCAKNITVSSSGEKVILWTREADRVILTMCQETGAQDETFAAISLKLGNKSPEEVSPTSCSSGFFVHSKLKSLQPPRGSQPVIPHLSCASDQYHPRCF</sequence>
<feature type="compositionally biased region" description="Pro residues" evidence="6">
    <location>
        <begin position="2145"/>
        <end position="2154"/>
    </location>
</feature>
<evidence type="ECO:0000256" key="4">
    <source>
        <dbReference type="ARBA" id="ARBA00023242"/>
    </source>
</evidence>
<dbReference type="InterPro" id="IPR036600">
    <property type="entry name" value="PAH_sf"/>
</dbReference>
<feature type="compositionally biased region" description="Low complexity" evidence="6">
    <location>
        <begin position="1"/>
        <end position="17"/>
    </location>
</feature>
<dbReference type="PANTHER" id="PTHR16088">
    <property type="entry name" value="YY1 ASSOCIATED PROTEIN-RELATED"/>
    <property type="match status" value="1"/>
</dbReference>
<evidence type="ECO:0000256" key="1">
    <source>
        <dbReference type="ARBA" id="ARBA00004123"/>
    </source>
</evidence>
<organism evidence="7 8">
    <name type="scientific">Leptobrachium leishanense</name>
    <name type="common">Leishan spiny toad</name>
    <dbReference type="NCBI Taxonomy" id="445787"/>
    <lineage>
        <taxon>Eukaryota</taxon>
        <taxon>Metazoa</taxon>
        <taxon>Chordata</taxon>
        <taxon>Craniata</taxon>
        <taxon>Vertebrata</taxon>
        <taxon>Euteleostomi</taxon>
        <taxon>Amphibia</taxon>
        <taxon>Batrachia</taxon>
        <taxon>Anura</taxon>
        <taxon>Pelobatoidea</taxon>
        <taxon>Megophryidae</taxon>
        <taxon>Leptobrachium</taxon>
    </lineage>
</organism>
<dbReference type="InterPro" id="IPR003822">
    <property type="entry name" value="PAH"/>
</dbReference>
<feature type="compositionally biased region" description="Acidic residues" evidence="6">
    <location>
        <begin position="1900"/>
        <end position="1930"/>
    </location>
</feature>
<feature type="region of interest" description="Disordered" evidence="6">
    <location>
        <begin position="1268"/>
        <end position="1292"/>
    </location>
</feature>
<dbReference type="PROSITE" id="PS51477">
    <property type="entry name" value="PAH"/>
    <property type="match status" value="1"/>
</dbReference>
<dbReference type="SUPFAM" id="SSF46689">
    <property type="entry name" value="Homeodomain-like"/>
    <property type="match status" value="1"/>
</dbReference>
<feature type="compositionally biased region" description="Basic and acidic residues" evidence="6">
    <location>
        <begin position="1977"/>
        <end position="1995"/>
    </location>
</feature>
<evidence type="ECO:0000313" key="8">
    <source>
        <dbReference type="Proteomes" id="UP000694569"/>
    </source>
</evidence>
<dbReference type="SUPFAM" id="SSF47762">
    <property type="entry name" value="PAH2 domain"/>
    <property type="match status" value="2"/>
</dbReference>
<feature type="region of interest" description="Disordered" evidence="6">
    <location>
        <begin position="420"/>
        <end position="502"/>
    </location>
</feature>
<dbReference type="PANTHER" id="PTHR16088:SF3">
    <property type="entry name" value="GON-4-LIKE PROTEIN"/>
    <property type="match status" value="1"/>
</dbReference>
<feature type="compositionally biased region" description="Polar residues" evidence="6">
    <location>
        <begin position="2591"/>
        <end position="2600"/>
    </location>
</feature>
<evidence type="ECO:0000256" key="5">
    <source>
        <dbReference type="PROSITE-ProRule" id="PRU00810"/>
    </source>
</evidence>
<feature type="compositionally biased region" description="Basic residues" evidence="6">
    <location>
        <begin position="2169"/>
        <end position="2187"/>
    </location>
</feature>
<dbReference type="GO" id="GO:0005634">
    <property type="term" value="C:nucleus"/>
    <property type="evidence" value="ECO:0007669"/>
    <property type="project" value="UniProtKB-SubCell"/>
</dbReference>
<evidence type="ECO:0000313" key="7">
    <source>
        <dbReference type="Ensembl" id="ENSLLEP00000022267.1"/>
    </source>
</evidence>
<feature type="region of interest" description="Disordered" evidence="6">
    <location>
        <begin position="623"/>
        <end position="651"/>
    </location>
</feature>
<feature type="compositionally biased region" description="Polar residues" evidence="6">
    <location>
        <begin position="2531"/>
        <end position="2547"/>
    </location>
</feature>
<feature type="compositionally biased region" description="Basic and acidic residues" evidence="6">
    <location>
        <begin position="224"/>
        <end position="242"/>
    </location>
</feature>
<keyword evidence="4 5" id="KW-0539">Nucleus</keyword>
<feature type="compositionally biased region" description="Acidic residues" evidence="6">
    <location>
        <begin position="489"/>
        <end position="498"/>
    </location>
</feature>
<feature type="region of interest" description="Disordered" evidence="6">
    <location>
        <begin position="2469"/>
        <end position="2504"/>
    </location>
</feature>
<comment type="subcellular location">
    <subcellularLocation>
        <location evidence="1 5">Nucleus</location>
    </subcellularLocation>
</comment>
<feature type="compositionally biased region" description="Acidic residues" evidence="6">
    <location>
        <begin position="2037"/>
        <end position="2064"/>
    </location>
</feature>
<feature type="compositionally biased region" description="Acidic residues" evidence="6">
    <location>
        <begin position="623"/>
        <end position="648"/>
    </location>
</feature>
<evidence type="ECO:0000256" key="2">
    <source>
        <dbReference type="ARBA" id="ARBA00023015"/>
    </source>
</evidence>
<keyword evidence="8" id="KW-1185">Reference proteome</keyword>
<proteinExistence type="predicted"/>
<feature type="compositionally biased region" description="Polar residues" evidence="6">
    <location>
        <begin position="1383"/>
        <end position="1392"/>
    </location>
</feature>
<dbReference type="Pfam" id="PF21227">
    <property type="entry name" value="Myb_DNA-binding_7"/>
    <property type="match status" value="1"/>
</dbReference>
<feature type="compositionally biased region" description="Basic and acidic residues" evidence="6">
    <location>
        <begin position="2554"/>
        <end position="2567"/>
    </location>
</feature>
<protein>
    <submittedName>
        <fullName evidence="7">Uncharacterized protein</fullName>
    </submittedName>
</protein>
<feature type="region of interest" description="Disordered" evidence="6">
    <location>
        <begin position="1"/>
        <end position="95"/>
    </location>
</feature>
<evidence type="ECO:0000256" key="6">
    <source>
        <dbReference type="SAM" id="MobiDB-lite"/>
    </source>
</evidence>
<feature type="compositionally biased region" description="Acidic residues" evidence="6">
    <location>
        <begin position="2098"/>
        <end position="2121"/>
    </location>
</feature>
<feature type="region of interest" description="Disordered" evidence="6">
    <location>
        <begin position="131"/>
        <end position="295"/>
    </location>
</feature>
<dbReference type="Proteomes" id="UP000694569">
    <property type="component" value="Unplaced"/>
</dbReference>
<feature type="compositionally biased region" description="Acidic residues" evidence="6">
    <location>
        <begin position="437"/>
        <end position="468"/>
    </location>
</feature>
<reference evidence="7" key="2">
    <citation type="submission" date="2025-09" db="UniProtKB">
        <authorList>
            <consortium name="Ensembl"/>
        </authorList>
    </citation>
    <scope>IDENTIFICATION</scope>
</reference>
<keyword evidence="3" id="KW-0804">Transcription</keyword>
<feature type="region of interest" description="Disordered" evidence="6">
    <location>
        <begin position="2531"/>
        <end position="2619"/>
    </location>
</feature>
<name>A0A8C5N4C3_9ANUR</name>
<dbReference type="GO" id="GO:0003712">
    <property type="term" value="F:transcription coregulator activity"/>
    <property type="evidence" value="ECO:0007669"/>
    <property type="project" value="TreeGrafter"/>
</dbReference>
<feature type="compositionally biased region" description="Basic residues" evidence="6">
    <location>
        <begin position="316"/>
        <end position="326"/>
    </location>
</feature>
<feature type="region of interest" description="Disordered" evidence="6">
    <location>
        <begin position="2401"/>
        <end position="2421"/>
    </location>
</feature>
<feature type="compositionally biased region" description="Polar residues" evidence="6">
    <location>
        <begin position="1345"/>
        <end position="1356"/>
    </location>
</feature>
<dbReference type="Gene3D" id="1.20.1160.11">
    <property type="entry name" value="Paired amphipathic helix"/>
    <property type="match status" value="1"/>
</dbReference>
<dbReference type="FunFam" id="1.20.1160.11:FF:000006">
    <property type="entry name" value="GON-4-like protein isoform X1"/>
    <property type="match status" value="1"/>
</dbReference>
<dbReference type="InterPro" id="IPR009057">
    <property type="entry name" value="Homeodomain-like_sf"/>
</dbReference>
<feature type="compositionally biased region" description="Polar residues" evidence="6">
    <location>
        <begin position="273"/>
        <end position="290"/>
    </location>
</feature>
<dbReference type="GeneTree" id="ENSGT00940000164105"/>
<feature type="compositionally biased region" description="Polar residues" evidence="6">
    <location>
        <begin position="59"/>
        <end position="71"/>
    </location>
</feature>
<dbReference type="Ensembl" id="ENSLLET00000023127.1">
    <property type="protein sequence ID" value="ENSLLEP00000022267.1"/>
    <property type="gene ID" value="ENSLLEG00000013959.1"/>
</dbReference>
<feature type="region of interest" description="Disordered" evidence="6">
    <location>
        <begin position="310"/>
        <end position="348"/>
    </location>
</feature>
<feature type="compositionally biased region" description="Basic and acidic residues" evidence="6">
    <location>
        <begin position="188"/>
        <end position="198"/>
    </location>
</feature>
<feature type="compositionally biased region" description="Basic and acidic residues" evidence="6">
    <location>
        <begin position="252"/>
        <end position="262"/>
    </location>
</feature>
<accession>A0A8C5N4C3</accession>
<dbReference type="InterPro" id="IPR052435">
    <property type="entry name" value="YY1-Transcr_Regul"/>
</dbReference>
<evidence type="ECO:0000256" key="3">
    <source>
        <dbReference type="ARBA" id="ARBA00023163"/>
    </source>
</evidence>
<feature type="compositionally biased region" description="Polar residues" evidence="6">
    <location>
        <begin position="1997"/>
        <end position="2011"/>
    </location>
</feature>
<reference evidence="7" key="1">
    <citation type="submission" date="2025-08" db="UniProtKB">
        <authorList>
            <consortium name="Ensembl"/>
        </authorList>
    </citation>
    <scope>IDENTIFICATION</scope>
</reference>
<dbReference type="GO" id="GO:0006355">
    <property type="term" value="P:regulation of DNA-templated transcription"/>
    <property type="evidence" value="ECO:0007669"/>
    <property type="project" value="InterPro"/>
</dbReference>
<feature type="compositionally biased region" description="Basic residues" evidence="6">
    <location>
        <begin position="2409"/>
        <end position="2418"/>
    </location>
</feature>
<keyword evidence="2" id="KW-0805">Transcription regulation</keyword>
<dbReference type="Pfam" id="PF02671">
    <property type="entry name" value="PAH"/>
    <property type="match status" value="2"/>
</dbReference>
<feature type="compositionally biased region" description="Polar residues" evidence="6">
    <location>
        <begin position="1462"/>
        <end position="1478"/>
    </location>
</feature>
<dbReference type="OrthoDB" id="6257037at2759"/>
<feature type="compositionally biased region" description="Low complexity" evidence="6">
    <location>
        <begin position="2065"/>
        <end position="2079"/>
    </location>
</feature>
<feature type="region of interest" description="Disordered" evidence="6">
    <location>
        <begin position="1305"/>
        <end position="1407"/>
    </location>
</feature>